<comment type="caution">
    <text evidence="2">The sequence shown here is derived from an EMBL/GenBank/DDBJ whole genome shotgun (WGS) entry which is preliminary data.</text>
</comment>
<dbReference type="Proteomes" id="UP000465112">
    <property type="component" value="Chromosome 7"/>
</dbReference>
<protein>
    <submittedName>
        <fullName evidence="2">Uncharacterized protein</fullName>
    </submittedName>
</protein>
<dbReference type="AlphaFoldDB" id="A0A6A5F053"/>
<dbReference type="EMBL" id="VHII01000007">
    <property type="protein sequence ID" value="KAF1387696.1"/>
    <property type="molecule type" value="Genomic_DNA"/>
</dbReference>
<organism evidence="2 3">
    <name type="scientific">Perca fluviatilis</name>
    <name type="common">European perch</name>
    <dbReference type="NCBI Taxonomy" id="8168"/>
    <lineage>
        <taxon>Eukaryota</taxon>
        <taxon>Metazoa</taxon>
        <taxon>Chordata</taxon>
        <taxon>Craniata</taxon>
        <taxon>Vertebrata</taxon>
        <taxon>Euteleostomi</taxon>
        <taxon>Actinopterygii</taxon>
        <taxon>Neopterygii</taxon>
        <taxon>Teleostei</taxon>
        <taxon>Neoteleostei</taxon>
        <taxon>Acanthomorphata</taxon>
        <taxon>Eupercaria</taxon>
        <taxon>Perciformes</taxon>
        <taxon>Percoidei</taxon>
        <taxon>Percidae</taxon>
        <taxon>Percinae</taxon>
        <taxon>Perca</taxon>
    </lineage>
</organism>
<reference evidence="2 3" key="1">
    <citation type="submission" date="2019-06" db="EMBL/GenBank/DDBJ databases">
        <title>A chromosome-scale genome assembly of the European perch, Perca fluviatilis.</title>
        <authorList>
            <person name="Roques C."/>
            <person name="Zahm M."/>
            <person name="Cabau C."/>
            <person name="Klopp C."/>
            <person name="Bouchez O."/>
            <person name="Donnadieu C."/>
            <person name="Kuhl H."/>
            <person name="Gislard M."/>
            <person name="Guendouz S."/>
            <person name="Journot L."/>
            <person name="Haffray P."/>
            <person name="Bestin A."/>
            <person name="Morvezen R."/>
            <person name="Feron R."/>
            <person name="Wen M."/>
            <person name="Jouanno E."/>
            <person name="Herpin A."/>
            <person name="Schartl M."/>
            <person name="Postlethwait J."/>
            <person name="Schaerlinger B."/>
            <person name="Chardard D."/>
            <person name="Lecocq T."/>
            <person name="Poncet C."/>
            <person name="Jaffrelo L."/>
            <person name="Lampietro C."/>
            <person name="Guiguen Y."/>
        </authorList>
    </citation>
    <scope>NUCLEOTIDE SEQUENCE [LARGE SCALE GENOMIC DNA]</scope>
    <source>
        <tissue evidence="2">Blood</tissue>
    </source>
</reference>
<feature type="compositionally biased region" description="Basic and acidic residues" evidence="1">
    <location>
        <begin position="1"/>
        <end position="26"/>
    </location>
</feature>
<gene>
    <name evidence="2" type="ORF">PFLUV_G00082640</name>
</gene>
<feature type="region of interest" description="Disordered" evidence="1">
    <location>
        <begin position="1"/>
        <end position="55"/>
    </location>
</feature>
<proteinExistence type="predicted"/>
<evidence type="ECO:0000313" key="2">
    <source>
        <dbReference type="EMBL" id="KAF1387696.1"/>
    </source>
</evidence>
<sequence>MHRPPPSKERTGGDHFGERNSRRVEKTPTSPPSKHQPQPLPPPSGDRGTSFEESTFHITPKFLTKEEEFSTYPSSGLCWRDTQHVEGEACALMTYFQVSQVTQSQ</sequence>
<name>A0A6A5F053_PERFL</name>
<keyword evidence="3" id="KW-1185">Reference proteome</keyword>
<evidence type="ECO:0000313" key="3">
    <source>
        <dbReference type="Proteomes" id="UP000465112"/>
    </source>
</evidence>
<evidence type="ECO:0000256" key="1">
    <source>
        <dbReference type="SAM" id="MobiDB-lite"/>
    </source>
</evidence>
<accession>A0A6A5F053</accession>